<keyword evidence="2" id="KW-1185">Reference proteome</keyword>
<dbReference type="Proteomes" id="UP001054945">
    <property type="component" value="Unassembled WGS sequence"/>
</dbReference>
<dbReference type="EMBL" id="BPLR01005240">
    <property type="protein sequence ID" value="GIY00930.1"/>
    <property type="molecule type" value="Genomic_DNA"/>
</dbReference>
<organism evidence="1 2">
    <name type="scientific">Caerostris extrusa</name>
    <name type="common">Bark spider</name>
    <name type="synonym">Caerostris bankana</name>
    <dbReference type="NCBI Taxonomy" id="172846"/>
    <lineage>
        <taxon>Eukaryota</taxon>
        <taxon>Metazoa</taxon>
        <taxon>Ecdysozoa</taxon>
        <taxon>Arthropoda</taxon>
        <taxon>Chelicerata</taxon>
        <taxon>Arachnida</taxon>
        <taxon>Araneae</taxon>
        <taxon>Araneomorphae</taxon>
        <taxon>Entelegynae</taxon>
        <taxon>Araneoidea</taxon>
        <taxon>Araneidae</taxon>
        <taxon>Caerostris</taxon>
    </lineage>
</organism>
<reference evidence="1 2" key="1">
    <citation type="submission" date="2021-06" db="EMBL/GenBank/DDBJ databases">
        <title>Caerostris extrusa draft genome.</title>
        <authorList>
            <person name="Kono N."/>
            <person name="Arakawa K."/>
        </authorList>
    </citation>
    <scope>NUCLEOTIDE SEQUENCE [LARGE SCALE GENOMIC DNA]</scope>
</reference>
<accession>A0AAV4PUZ1</accession>
<sequence length="135" mass="14826">MVDAICSVSNFFQSIPLTSPRTIPFAAWLGTVSFLRFVYLTLPYGFSLAAGSFGFPSSIPLTSSRTISFAAWLGTVSFSRLVYLTSPYGFSLAVGSVGFISRIYGDGDFIHSYDETFFSERNSLDISTINPTVYF</sequence>
<gene>
    <name evidence="1" type="ORF">CEXT_755331</name>
</gene>
<protein>
    <submittedName>
        <fullName evidence="1">Uncharacterized protein</fullName>
    </submittedName>
</protein>
<proteinExistence type="predicted"/>
<evidence type="ECO:0000313" key="2">
    <source>
        <dbReference type="Proteomes" id="UP001054945"/>
    </source>
</evidence>
<evidence type="ECO:0000313" key="1">
    <source>
        <dbReference type="EMBL" id="GIY00930.1"/>
    </source>
</evidence>
<dbReference type="AlphaFoldDB" id="A0AAV4PUZ1"/>
<name>A0AAV4PUZ1_CAEEX</name>
<comment type="caution">
    <text evidence="1">The sequence shown here is derived from an EMBL/GenBank/DDBJ whole genome shotgun (WGS) entry which is preliminary data.</text>
</comment>